<name>A0A1H6VA74_9BACT</name>
<dbReference type="Proteomes" id="UP000199532">
    <property type="component" value="Unassembled WGS sequence"/>
</dbReference>
<dbReference type="InterPro" id="IPR024079">
    <property type="entry name" value="MetalloPept_cat_dom_sf"/>
</dbReference>
<feature type="chain" id="PRO_5011760177" evidence="1">
    <location>
        <begin position="21"/>
        <end position="605"/>
    </location>
</feature>
<dbReference type="RefSeq" id="WP_090335787.1">
    <property type="nucleotide sequence ID" value="NZ_FNXY01000004.1"/>
</dbReference>
<dbReference type="NCBIfam" id="TIGR04183">
    <property type="entry name" value="Por_Secre_tail"/>
    <property type="match status" value="1"/>
</dbReference>
<dbReference type="InterPro" id="IPR019026">
    <property type="entry name" value="Peptidase_M64_IgA"/>
</dbReference>
<proteinExistence type="predicted"/>
<evidence type="ECO:0000313" key="3">
    <source>
        <dbReference type="EMBL" id="SEI97155.1"/>
    </source>
</evidence>
<dbReference type="GO" id="GO:0008237">
    <property type="term" value="F:metallopeptidase activity"/>
    <property type="evidence" value="ECO:0007669"/>
    <property type="project" value="InterPro"/>
</dbReference>
<dbReference type="Gene3D" id="3.40.390.10">
    <property type="entry name" value="Collagenase (Catalytic Domain)"/>
    <property type="match status" value="1"/>
</dbReference>
<dbReference type="EMBL" id="FNXY01000004">
    <property type="protein sequence ID" value="SEI97155.1"/>
    <property type="molecule type" value="Genomic_DNA"/>
</dbReference>
<keyword evidence="4" id="KW-1185">Reference proteome</keyword>
<dbReference type="Gene3D" id="2.60.40.10">
    <property type="entry name" value="Immunoglobulins"/>
    <property type="match status" value="1"/>
</dbReference>
<dbReference type="Pfam" id="PF18962">
    <property type="entry name" value="Por_Secre_tail"/>
    <property type="match status" value="1"/>
</dbReference>
<dbReference type="AlphaFoldDB" id="A0A1H6VA74"/>
<protein>
    <submittedName>
        <fullName evidence="3">Por secretion system C-terminal sorting domain-containing protein</fullName>
    </submittedName>
</protein>
<dbReference type="InterPro" id="IPR013783">
    <property type="entry name" value="Ig-like_fold"/>
</dbReference>
<feature type="signal peptide" evidence="1">
    <location>
        <begin position="1"/>
        <end position="20"/>
    </location>
</feature>
<evidence type="ECO:0000313" key="4">
    <source>
        <dbReference type="Proteomes" id="UP000199532"/>
    </source>
</evidence>
<dbReference type="OrthoDB" id="127762at2"/>
<organism evidence="3 4">
    <name type="scientific">Dyadobacter koreensis</name>
    <dbReference type="NCBI Taxonomy" id="408657"/>
    <lineage>
        <taxon>Bacteria</taxon>
        <taxon>Pseudomonadati</taxon>
        <taxon>Bacteroidota</taxon>
        <taxon>Cytophagia</taxon>
        <taxon>Cytophagales</taxon>
        <taxon>Spirosomataceae</taxon>
        <taxon>Dyadobacter</taxon>
    </lineage>
</organism>
<dbReference type="STRING" id="408657.SAMN04487995_2811"/>
<dbReference type="InterPro" id="IPR026444">
    <property type="entry name" value="Secre_tail"/>
</dbReference>
<reference evidence="3 4" key="1">
    <citation type="submission" date="2016-10" db="EMBL/GenBank/DDBJ databases">
        <authorList>
            <person name="de Groot N.N."/>
        </authorList>
    </citation>
    <scope>NUCLEOTIDE SEQUENCE [LARGE SCALE GENOMIC DNA]</scope>
    <source>
        <strain evidence="3 4">DSM 19938</strain>
    </source>
</reference>
<evidence type="ECO:0000259" key="2">
    <source>
        <dbReference type="Pfam" id="PF18962"/>
    </source>
</evidence>
<sequence>MRLFFTILACLAVLCSSAQKFPVDTIYKAGPIDNRVNIVILGDGFTQEEMPKFASEAKKFADFFLSYSPYDRYRNYFNIFSIGTPSKDSGITNPGSAIDAYPNQPVEKKDTYFASSFGQSIHRLVTISGYSALSDLLAKNFPSYDLIVILANSPWYGGSGGSFAVHTLDSQANKIGVHEIGHTLTRLNDEYWAGSGYGWEAPNMTGNSDPGSIKWKNWLHANNVGVFRHGEGEASHWFKPTSMNCLMEVLNKEFCNVCREATVERILDLVDPVEKFTPANNEPVVVNQQGQSFILELLKPNPNSLSVEWSLDGRVLRTRTEKLTVPYHVLRSRITTLTATIFDSTAISKQDERQFKRSKIISWKIERKDAPLRFRILASKDSICAGEASILTALGCPGSIVWSTGERTEIISVRPAGSTSYSATCRDASAVSYEAFMKVNVNPNPDVTSSNDGPYFEGATVRLKASENDSYNWTGPNDFTSNLQNPTFTNARLSDAGLYEVEVKTKKGCSARSQTRVIIDPLPAVDADLRNAVQVFPNPAKELVYIKVGLAGLSEFTLYDLSGRKMLQKTFLQATEINLKKLSAGNYVYRLSNGKNQTSGKLLLE</sequence>
<evidence type="ECO:0000256" key="1">
    <source>
        <dbReference type="SAM" id="SignalP"/>
    </source>
</evidence>
<accession>A0A1H6VA74</accession>
<gene>
    <name evidence="3" type="ORF">SAMN04487995_2811</name>
</gene>
<feature type="domain" description="Secretion system C-terminal sorting" evidence="2">
    <location>
        <begin position="535"/>
        <end position="602"/>
    </location>
</feature>
<keyword evidence="1" id="KW-0732">Signal</keyword>
<dbReference type="Pfam" id="PF09471">
    <property type="entry name" value="Peptidase_M64"/>
    <property type="match status" value="1"/>
</dbReference>